<keyword evidence="5" id="KW-1185">Reference proteome</keyword>
<comment type="caution">
    <text evidence="4">The sequence shown here is derived from an EMBL/GenBank/DDBJ whole genome shotgun (WGS) entry which is preliminary data.</text>
</comment>
<evidence type="ECO:0000313" key="4">
    <source>
        <dbReference type="EMBL" id="REK70590.1"/>
    </source>
</evidence>
<gene>
    <name evidence="4" type="ORF">DX116_15840</name>
</gene>
<accession>A0A371P4Y7</accession>
<dbReference type="CDD" id="cd07989">
    <property type="entry name" value="LPLAT_AGPAT-like"/>
    <property type="match status" value="1"/>
</dbReference>
<name>A0A371P4Y7_9ACTN</name>
<dbReference type="InterPro" id="IPR002123">
    <property type="entry name" value="Plipid/glycerol_acylTrfase"/>
</dbReference>
<evidence type="ECO:0000256" key="1">
    <source>
        <dbReference type="ARBA" id="ARBA00022679"/>
    </source>
</evidence>
<feature type="domain" description="Phospholipid/glycerol acyltransferase" evidence="3">
    <location>
        <begin position="40"/>
        <end position="158"/>
    </location>
</feature>
<dbReference type="SUPFAM" id="SSF69593">
    <property type="entry name" value="Glycerol-3-phosphate (1)-acyltransferase"/>
    <property type="match status" value="1"/>
</dbReference>
<dbReference type="RefSeq" id="WP_119705178.1">
    <property type="nucleotide sequence ID" value="NZ_JBHSOI010000002.1"/>
</dbReference>
<dbReference type="GO" id="GO:0005886">
    <property type="term" value="C:plasma membrane"/>
    <property type="evidence" value="ECO:0007669"/>
    <property type="project" value="TreeGrafter"/>
</dbReference>
<organism evidence="4 5">
    <name type="scientific">Aeromicrobium endophyticum</name>
    <dbReference type="NCBI Taxonomy" id="2292704"/>
    <lineage>
        <taxon>Bacteria</taxon>
        <taxon>Bacillati</taxon>
        <taxon>Actinomycetota</taxon>
        <taxon>Actinomycetes</taxon>
        <taxon>Propionibacteriales</taxon>
        <taxon>Nocardioidaceae</taxon>
        <taxon>Aeromicrobium</taxon>
    </lineage>
</organism>
<dbReference type="PANTHER" id="PTHR10434">
    <property type="entry name" value="1-ACYL-SN-GLYCEROL-3-PHOSPHATE ACYLTRANSFERASE"/>
    <property type="match status" value="1"/>
</dbReference>
<reference evidence="4 5" key="1">
    <citation type="submission" date="2018-08" db="EMBL/GenBank/DDBJ databases">
        <title>Aeromicrobium sp. M2KJ-4, whole genome shotgun sequence.</title>
        <authorList>
            <person name="Tuo L."/>
        </authorList>
    </citation>
    <scope>NUCLEOTIDE SEQUENCE [LARGE SCALE GENOMIC DNA]</scope>
    <source>
        <strain evidence="4 5">M2KJ-4</strain>
    </source>
</reference>
<keyword evidence="2 4" id="KW-0012">Acyltransferase</keyword>
<sequence>MERRPFPRTMRLIVLFIRPLLMVLTKRDWQGQEKLPAGGFVLAPNHISHLDPFLISHFMVDQGISPRFLAKDTLMTLPVGGRILRNAEQIPVYRSTAGAAESLRAAIDAVEGGSVVTIYPEGTITRDPAAWPMTGRTGAVRVALATGRPLVPVMQWGPQQILWPYSKKPRLFPRTTIHVRVGDPVDLSDLEGQELTEQLLDTATTRLMDALTAMMAEVRGELPTTPRIDVHSLSRPKSNYKP</sequence>
<dbReference type="AlphaFoldDB" id="A0A371P4Y7"/>
<dbReference type="GO" id="GO:0006654">
    <property type="term" value="P:phosphatidic acid biosynthetic process"/>
    <property type="evidence" value="ECO:0007669"/>
    <property type="project" value="TreeGrafter"/>
</dbReference>
<dbReference type="Proteomes" id="UP000265581">
    <property type="component" value="Unassembled WGS sequence"/>
</dbReference>
<protein>
    <submittedName>
        <fullName evidence="4">1-acyl-sn-glycerol-3-phosphate acyltransferase</fullName>
    </submittedName>
</protein>
<evidence type="ECO:0000313" key="5">
    <source>
        <dbReference type="Proteomes" id="UP000265581"/>
    </source>
</evidence>
<dbReference type="GO" id="GO:0003841">
    <property type="term" value="F:1-acylglycerol-3-phosphate O-acyltransferase activity"/>
    <property type="evidence" value="ECO:0007669"/>
    <property type="project" value="TreeGrafter"/>
</dbReference>
<proteinExistence type="predicted"/>
<dbReference type="OrthoDB" id="9806008at2"/>
<evidence type="ECO:0000259" key="3">
    <source>
        <dbReference type="SMART" id="SM00563"/>
    </source>
</evidence>
<dbReference type="EMBL" id="QUBR01000002">
    <property type="protein sequence ID" value="REK70590.1"/>
    <property type="molecule type" value="Genomic_DNA"/>
</dbReference>
<evidence type="ECO:0000256" key="2">
    <source>
        <dbReference type="ARBA" id="ARBA00023315"/>
    </source>
</evidence>
<dbReference type="Pfam" id="PF01553">
    <property type="entry name" value="Acyltransferase"/>
    <property type="match status" value="1"/>
</dbReference>
<dbReference type="PANTHER" id="PTHR10434:SF55">
    <property type="entry name" value="POSSIBLE ACYLTRANSFERASE"/>
    <property type="match status" value="1"/>
</dbReference>
<dbReference type="SMART" id="SM00563">
    <property type="entry name" value="PlsC"/>
    <property type="match status" value="1"/>
</dbReference>
<keyword evidence="1 4" id="KW-0808">Transferase</keyword>